<evidence type="ECO:0000313" key="1">
    <source>
        <dbReference type="EMBL" id="MDF1611677.1"/>
    </source>
</evidence>
<dbReference type="Pfam" id="PF02566">
    <property type="entry name" value="OsmC"/>
    <property type="match status" value="1"/>
</dbReference>
<dbReference type="AlphaFoldDB" id="A0AAE3P0X4"/>
<dbReference type="InterPro" id="IPR015946">
    <property type="entry name" value="KH_dom-like_a/b"/>
</dbReference>
<dbReference type="InterPro" id="IPR003718">
    <property type="entry name" value="OsmC/Ohr_fam"/>
</dbReference>
<name>A0AAE3P0X4_9BACT</name>
<keyword evidence="2" id="KW-1185">Reference proteome</keyword>
<sequence length="143" mass="16065">MATKKAYVKHIKGVTFLGKTDSNHWVPIDGPENFGGSDAGIRPKELLLISLAGCTGSDVAVILQKKKVHFDDFEMNVEAEQQETHPQVFTKIHLEYVFYGNNIPKEAVERAIELSQKTYCSVTAMLQKAVEITHSYRIEEKKA</sequence>
<evidence type="ECO:0000313" key="2">
    <source>
        <dbReference type="Proteomes" id="UP001221302"/>
    </source>
</evidence>
<dbReference type="RefSeq" id="WP_321535444.1">
    <property type="nucleotide sequence ID" value="NZ_JARGDL010000005.1"/>
</dbReference>
<reference evidence="1" key="1">
    <citation type="submission" date="2023-03" db="EMBL/GenBank/DDBJ databases">
        <title>Stygiobacter electus gen. nov., sp. nov., facultatively anaerobic thermotolerant bacterium of the class Ignavibacteria from a well of Yessentuki mineral water deposit.</title>
        <authorList>
            <person name="Podosokorskaya O.A."/>
            <person name="Elcheninov A.G."/>
            <person name="Petrova N.F."/>
            <person name="Zavarzina D.G."/>
            <person name="Kublanov I.V."/>
            <person name="Merkel A.Y."/>
        </authorList>
    </citation>
    <scope>NUCLEOTIDE SEQUENCE</scope>
    <source>
        <strain evidence="1">09-Me</strain>
    </source>
</reference>
<dbReference type="Gene3D" id="2.20.25.10">
    <property type="match status" value="1"/>
</dbReference>
<comment type="caution">
    <text evidence="1">The sequence shown here is derived from an EMBL/GenBank/DDBJ whole genome shotgun (WGS) entry which is preliminary data.</text>
</comment>
<dbReference type="SUPFAM" id="SSF82784">
    <property type="entry name" value="OsmC-like"/>
    <property type="match status" value="1"/>
</dbReference>
<gene>
    <name evidence="1" type="ORF">P0M35_05920</name>
</gene>
<accession>A0AAE3P0X4</accession>
<dbReference type="EMBL" id="JARGDL010000005">
    <property type="protein sequence ID" value="MDF1611677.1"/>
    <property type="molecule type" value="Genomic_DNA"/>
</dbReference>
<dbReference type="InterPro" id="IPR036102">
    <property type="entry name" value="OsmC/Ohrsf"/>
</dbReference>
<dbReference type="Proteomes" id="UP001221302">
    <property type="component" value="Unassembled WGS sequence"/>
</dbReference>
<proteinExistence type="predicted"/>
<dbReference type="PANTHER" id="PTHR34352:SF1">
    <property type="entry name" value="PROTEIN YHFA"/>
    <property type="match status" value="1"/>
</dbReference>
<protein>
    <submittedName>
        <fullName evidence="1">OsmC family protein</fullName>
    </submittedName>
</protein>
<dbReference type="PANTHER" id="PTHR34352">
    <property type="entry name" value="PROTEIN YHFA"/>
    <property type="match status" value="1"/>
</dbReference>
<dbReference type="Gene3D" id="3.30.300.20">
    <property type="match status" value="1"/>
</dbReference>
<organism evidence="1 2">
    <name type="scientific">Stygiobacter electus</name>
    <dbReference type="NCBI Taxonomy" id="3032292"/>
    <lineage>
        <taxon>Bacteria</taxon>
        <taxon>Pseudomonadati</taxon>
        <taxon>Ignavibacteriota</taxon>
        <taxon>Ignavibacteria</taxon>
        <taxon>Ignavibacteriales</taxon>
        <taxon>Melioribacteraceae</taxon>
        <taxon>Stygiobacter</taxon>
    </lineage>
</organism>